<dbReference type="AlphaFoldDB" id="A0A350P405"/>
<accession>A0A350P405</accession>
<dbReference type="EMBL" id="DNAN01000347">
    <property type="protein sequence ID" value="HAW76022.1"/>
    <property type="molecule type" value="Genomic_DNA"/>
</dbReference>
<organism evidence="1 2">
    <name type="scientific">Alteromonas australica</name>
    <dbReference type="NCBI Taxonomy" id="589873"/>
    <lineage>
        <taxon>Bacteria</taxon>
        <taxon>Pseudomonadati</taxon>
        <taxon>Pseudomonadota</taxon>
        <taxon>Gammaproteobacteria</taxon>
        <taxon>Alteromonadales</taxon>
        <taxon>Alteromonadaceae</taxon>
        <taxon>Alteromonas/Salinimonas group</taxon>
        <taxon>Alteromonas</taxon>
    </lineage>
</organism>
<comment type="caution">
    <text evidence="1">The sequence shown here is derived from an EMBL/GenBank/DDBJ whole genome shotgun (WGS) entry which is preliminary data.</text>
</comment>
<feature type="non-terminal residue" evidence="1">
    <location>
        <position position="1"/>
    </location>
</feature>
<evidence type="ECO:0000313" key="1">
    <source>
        <dbReference type="EMBL" id="HAW76022.1"/>
    </source>
</evidence>
<gene>
    <name evidence="1" type="ORF">DCW74_09850</name>
</gene>
<proteinExistence type="predicted"/>
<reference evidence="1 2" key="1">
    <citation type="journal article" date="2018" name="Nat. Biotechnol.">
        <title>A standardized bacterial taxonomy based on genome phylogeny substantially revises the tree of life.</title>
        <authorList>
            <person name="Parks D.H."/>
            <person name="Chuvochina M."/>
            <person name="Waite D.W."/>
            <person name="Rinke C."/>
            <person name="Skarshewski A."/>
            <person name="Chaumeil P.A."/>
            <person name="Hugenholtz P."/>
        </authorList>
    </citation>
    <scope>NUCLEOTIDE SEQUENCE [LARGE SCALE GENOMIC DNA]</scope>
    <source>
        <strain evidence="1">UBA11978</strain>
    </source>
</reference>
<dbReference type="Proteomes" id="UP000263517">
    <property type="component" value="Unassembled WGS sequence"/>
</dbReference>
<evidence type="ECO:0000313" key="2">
    <source>
        <dbReference type="Proteomes" id="UP000263517"/>
    </source>
</evidence>
<sequence length="315" mass="31850">QTTISGVGLLSSSATATLANATLDRVTVGSADINGGTIDGITSLTADGDLDIGAHDLRAATLTADGLTATRVVFAGANGVLSDDSDMTFSGDTLTVTKLGAFTAAGAINFDSQNMTNVDVDSGTIDGATLGATNTINVTAVDIDGGTDIGADLNKADLFLVDDGADGTNRKSTLERVSTYLQGKGLLTGSSGELKVVPVVATFFSASTNNGAAGGMSSDLVTASFACATQGHVLNNSLEVYLNGMLQLASASAATSATGTKGIFDYQITSSINGFRDLGQTEQTRGNISIHLAAALDSDDILTVKYLSHGLDRTE</sequence>
<name>A0A350P405_9ALTE</name>
<protein>
    <submittedName>
        <fullName evidence="1">Uncharacterized protein</fullName>
    </submittedName>
</protein>